<dbReference type="Proteomes" id="UP001221757">
    <property type="component" value="Unassembled WGS sequence"/>
</dbReference>
<evidence type="ECO:0000313" key="1">
    <source>
        <dbReference type="EMBL" id="KAJ7704830.1"/>
    </source>
</evidence>
<name>A0AAD7M7M4_MYCRO</name>
<reference evidence="1" key="1">
    <citation type="submission" date="2023-03" db="EMBL/GenBank/DDBJ databases">
        <title>Massive genome expansion in bonnet fungi (Mycena s.s.) driven by repeated elements and novel gene families across ecological guilds.</title>
        <authorList>
            <consortium name="Lawrence Berkeley National Laboratory"/>
            <person name="Harder C.B."/>
            <person name="Miyauchi S."/>
            <person name="Viragh M."/>
            <person name="Kuo A."/>
            <person name="Thoen E."/>
            <person name="Andreopoulos B."/>
            <person name="Lu D."/>
            <person name="Skrede I."/>
            <person name="Drula E."/>
            <person name="Henrissat B."/>
            <person name="Morin E."/>
            <person name="Kohler A."/>
            <person name="Barry K."/>
            <person name="LaButti K."/>
            <person name="Morin E."/>
            <person name="Salamov A."/>
            <person name="Lipzen A."/>
            <person name="Mereny Z."/>
            <person name="Hegedus B."/>
            <person name="Baldrian P."/>
            <person name="Stursova M."/>
            <person name="Weitz H."/>
            <person name="Taylor A."/>
            <person name="Grigoriev I.V."/>
            <person name="Nagy L.G."/>
            <person name="Martin F."/>
            <person name="Kauserud H."/>
        </authorList>
    </citation>
    <scope>NUCLEOTIDE SEQUENCE</scope>
    <source>
        <strain evidence="1">CBHHK067</strain>
    </source>
</reference>
<gene>
    <name evidence="1" type="ORF">B0H17DRAFT_1126470</name>
</gene>
<comment type="caution">
    <text evidence="1">The sequence shown here is derived from an EMBL/GenBank/DDBJ whole genome shotgun (WGS) entry which is preliminary data.</text>
</comment>
<organism evidence="1 2">
    <name type="scientific">Mycena rosella</name>
    <name type="common">Pink bonnet</name>
    <name type="synonym">Agaricus rosellus</name>
    <dbReference type="NCBI Taxonomy" id="1033263"/>
    <lineage>
        <taxon>Eukaryota</taxon>
        <taxon>Fungi</taxon>
        <taxon>Dikarya</taxon>
        <taxon>Basidiomycota</taxon>
        <taxon>Agaricomycotina</taxon>
        <taxon>Agaricomycetes</taxon>
        <taxon>Agaricomycetidae</taxon>
        <taxon>Agaricales</taxon>
        <taxon>Marasmiineae</taxon>
        <taxon>Mycenaceae</taxon>
        <taxon>Mycena</taxon>
    </lineage>
</organism>
<protein>
    <submittedName>
        <fullName evidence="1">Uncharacterized protein</fullName>
    </submittedName>
</protein>
<dbReference type="AlphaFoldDB" id="A0AAD7M7M4"/>
<sequence>MPSELAIVDERDLTFTGTWTDDGSAGEFRGTTSWSAVQGSTASLTEWRPSYFTTQSEIYLGTSIGVYHMARLRRKPHRRPPCRSWSTIQSPGYSHRRASDMVTDLHNTALWTSPTLSNEAHTLVITQTPAQDSGVIFLDYVLYNTTSTTVASYFIDDSDARITYMPAWRQFTEDGDFLHTSQESTSVGDSFSFVFEDAYDFRGIRIVVN</sequence>
<dbReference type="EMBL" id="JARKIE010000009">
    <property type="protein sequence ID" value="KAJ7704830.1"/>
    <property type="molecule type" value="Genomic_DNA"/>
</dbReference>
<evidence type="ECO:0000313" key="2">
    <source>
        <dbReference type="Proteomes" id="UP001221757"/>
    </source>
</evidence>
<accession>A0AAD7M7M4</accession>
<keyword evidence="2" id="KW-1185">Reference proteome</keyword>
<proteinExistence type="predicted"/>